<protein>
    <submittedName>
        <fullName evidence="3">Acyltransferase</fullName>
    </submittedName>
</protein>
<feature type="transmembrane region" description="Helical" evidence="1">
    <location>
        <begin position="180"/>
        <end position="203"/>
    </location>
</feature>
<name>A0ABN3ERK3_9ACTN</name>
<proteinExistence type="predicted"/>
<feature type="transmembrane region" description="Helical" evidence="1">
    <location>
        <begin position="310"/>
        <end position="328"/>
    </location>
</feature>
<reference evidence="3 4" key="1">
    <citation type="journal article" date="2019" name="Int. J. Syst. Evol. Microbiol.">
        <title>The Global Catalogue of Microorganisms (GCM) 10K type strain sequencing project: providing services to taxonomists for standard genome sequencing and annotation.</title>
        <authorList>
            <consortium name="The Broad Institute Genomics Platform"/>
            <consortium name="The Broad Institute Genome Sequencing Center for Infectious Disease"/>
            <person name="Wu L."/>
            <person name="Ma J."/>
        </authorList>
    </citation>
    <scope>NUCLEOTIDE SEQUENCE [LARGE SCALE GENOMIC DNA]</scope>
    <source>
        <strain evidence="3 4">JCM 7356</strain>
    </source>
</reference>
<feature type="transmembrane region" description="Helical" evidence="1">
    <location>
        <begin position="250"/>
        <end position="269"/>
    </location>
</feature>
<dbReference type="Pfam" id="PF01757">
    <property type="entry name" value="Acyl_transf_3"/>
    <property type="match status" value="1"/>
</dbReference>
<dbReference type="GO" id="GO:0016746">
    <property type="term" value="F:acyltransferase activity"/>
    <property type="evidence" value="ECO:0007669"/>
    <property type="project" value="UniProtKB-KW"/>
</dbReference>
<dbReference type="Proteomes" id="UP001500305">
    <property type="component" value="Unassembled WGS sequence"/>
</dbReference>
<dbReference type="PANTHER" id="PTHR23028:SF131">
    <property type="entry name" value="BLR2367 PROTEIN"/>
    <property type="match status" value="1"/>
</dbReference>
<feature type="transmembrane region" description="Helical" evidence="1">
    <location>
        <begin position="28"/>
        <end position="45"/>
    </location>
</feature>
<keyword evidence="1" id="KW-0812">Transmembrane</keyword>
<evidence type="ECO:0000313" key="3">
    <source>
        <dbReference type="EMBL" id="GAA2267867.1"/>
    </source>
</evidence>
<feature type="transmembrane region" description="Helical" evidence="1">
    <location>
        <begin position="106"/>
        <end position="124"/>
    </location>
</feature>
<keyword evidence="3" id="KW-0808">Transferase</keyword>
<keyword evidence="1" id="KW-0472">Membrane</keyword>
<evidence type="ECO:0000313" key="4">
    <source>
        <dbReference type="Proteomes" id="UP001500305"/>
    </source>
</evidence>
<feature type="transmembrane region" description="Helical" evidence="1">
    <location>
        <begin position="152"/>
        <end position="173"/>
    </location>
</feature>
<keyword evidence="4" id="KW-1185">Reference proteome</keyword>
<dbReference type="EMBL" id="BAAATR010000035">
    <property type="protein sequence ID" value="GAA2267867.1"/>
    <property type="molecule type" value="Genomic_DNA"/>
</dbReference>
<feature type="transmembrane region" description="Helical" evidence="1">
    <location>
        <begin position="275"/>
        <end position="298"/>
    </location>
</feature>
<dbReference type="InterPro" id="IPR050879">
    <property type="entry name" value="Acyltransferase_3"/>
</dbReference>
<accession>A0ABN3ERK3</accession>
<dbReference type="InterPro" id="IPR002656">
    <property type="entry name" value="Acyl_transf_3_dom"/>
</dbReference>
<dbReference type="PANTHER" id="PTHR23028">
    <property type="entry name" value="ACETYLTRANSFERASE"/>
    <property type="match status" value="1"/>
</dbReference>
<feature type="transmembrane region" description="Helical" evidence="1">
    <location>
        <begin position="348"/>
        <end position="366"/>
    </location>
</feature>
<sequence>METDRNMRERRASLPIENTRPDRLDTLTGLRFVAALLVFLYHSFREQHLVTGGTGSWLASMVDRGGSYGVGFFFVLSGYVLTWSFRPGTPSGLFLRRRLGKIFPNHLVTLIAALALAATGSAALTTTDWLPSLGLLQSWWADPVVTSAGNPVSWSLSCELFFYLCFPLLLPLINRIPPRLLWTATAVVAGLCAVLALAARYLVTDQPPLPYPGFESMSFDQVWVVYYFPPSRLLEFVLGILLARLVLTGRWVRIGMLPAAALALVGYAVSSESAYLLGVGGLATLWVAPLIAEAATADRLGSPSALRGRVWRRLGELSFAFYMVHYLVLTELRRALGEQWTAPVPVELLVALLALAVSLALAWVLYEAVERPVTARVGRRLRPAGALT</sequence>
<evidence type="ECO:0000259" key="2">
    <source>
        <dbReference type="Pfam" id="PF01757"/>
    </source>
</evidence>
<feature type="domain" description="Acyltransferase 3" evidence="2">
    <location>
        <begin position="27"/>
        <end position="365"/>
    </location>
</feature>
<keyword evidence="1" id="KW-1133">Transmembrane helix</keyword>
<feature type="transmembrane region" description="Helical" evidence="1">
    <location>
        <begin position="223"/>
        <end position="243"/>
    </location>
</feature>
<keyword evidence="3" id="KW-0012">Acyltransferase</keyword>
<gene>
    <name evidence="3" type="ORF">GCM10010430_61330</name>
</gene>
<evidence type="ECO:0000256" key="1">
    <source>
        <dbReference type="SAM" id="Phobius"/>
    </source>
</evidence>
<feature type="transmembrane region" description="Helical" evidence="1">
    <location>
        <begin position="65"/>
        <end position="85"/>
    </location>
</feature>
<comment type="caution">
    <text evidence="3">The sequence shown here is derived from an EMBL/GenBank/DDBJ whole genome shotgun (WGS) entry which is preliminary data.</text>
</comment>
<organism evidence="3 4">
    <name type="scientific">Kitasatospora cystarginea</name>
    <dbReference type="NCBI Taxonomy" id="58350"/>
    <lineage>
        <taxon>Bacteria</taxon>
        <taxon>Bacillati</taxon>
        <taxon>Actinomycetota</taxon>
        <taxon>Actinomycetes</taxon>
        <taxon>Kitasatosporales</taxon>
        <taxon>Streptomycetaceae</taxon>
        <taxon>Kitasatospora</taxon>
    </lineage>
</organism>